<proteinExistence type="predicted"/>
<organism evidence="3 4">
    <name type="scientific">Bacteroides ovatus</name>
    <dbReference type="NCBI Taxonomy" id="28116"/>
    <lineage>
        <taxon>Bacteria</taxon>
        <taxon>Pseudomonadati</taxon>
        <taxon>Bacteroidota</taxon>
        <taxon>Bacteroidia</taxon>
        <taxon>Bacteroidales</taxon>
        <taxon>Bacteroidaceae</taxon>
        <taxon>Bacteroides</taxon>
    </lineage>
</organism>
<dbReference type="Proteomes" id="UP000181870">
    <property type="component" value="Unassembled WGS sequence"/>
</dbReference>
<name>A0A1G8E084_BACOV</name>
<feature type="signal peptide" evidence="1">
    <location>
        <begin position="1"/>
        <end position="28"/>
    </location>
</feature>
<evidence type="ECO:0000313" key="4">
    <source>
        <dbReference type="Proteomes" id="UP000181870"/>
    </source>
</evidence>
<evidence type="ECO:0000313" key="3">
    <source>
        <dbReference type="EMBL" id="SDH63275.1"/>
    </source>
</evidence>
<dbReference type="EMBL" id="FNDO01000009">
    <property type="protein sequence ID" value="SDH63275.1"/>
    <property type="molecule type" value="Genomic_DNA"/>
</dbReference>
<dbReference type="AlphaFoldDB" id="A0A1G8E084"/>
<keyword evidence="1" id="KW-0732">Signal</keyword>
<protein>
    <submittedName>
        <fullName evidence="3">Peptidase_C39 like family protein</fullName>
    </submittedName>
</protein>
<evidence type="ECO:0000256" key="1">
    <source>
        <dbReference type="SAM" id="SignalP"/>
    </source>
</evidence>
<reference evidence="3 4" key="1">
    <citation type="submission" date="2016-10" db="EMBL/GenBank/DDBJ databases">
        <authorList>
            <person name="de Groot N.N."/>
        </authorList>
    </citation>
    <scope>NUCLEOTIDE SEQUENCE [LARGE SCALE GENOMIC DNA]</scope>
    <source>
        <strain evidence="3 4">NLAE-zl-C57</strain>
    </source>
</reference>
<dbReference type="InterPro" id="IPR039564">
    <property type="entry name" value="Peptidase_C39-like"/>
</dbReference>
<feature type="chain" id="PRO_5010367284" evidence="1">
    <location>
        <begin position="29"/>
        <end position="269"/>
    </location>
</feature>
<dbReference type="Pfam" id="PF13529">
    <property type="entry name" value="Peptidase_C39_2"/>
    <property type="match status" value="1"/>
</dbReference>
<dbReference type="Gene3D" id="3.90.70.10">
    <property type="entry name" value="Cysteine proteinases"/>
    <property type="match status" value="1"/>
</dbReference>
<feature type="domain" description="Peptidase C39-like" evidence="2">
    <location>
        <begin position="42"/>
        <end position="190"/>
    </location>
</feature>
<evidence type="ECO:0000259" key="2">
    <source>
        <dbReference type="Pfam" id="PF13529"/>
    </source>
</evidence>
<accession>A0A1G8E084</accession>
<gene>
    <name evidence="3" type="ORF">SAMN05192582_100959</name>
</gene>
<sequence length="269" mass="31163">MDRMINKCHIFFSLFLSSFVWISVQVQAQVQEAQKLAPNNIPVPWYSQKIAGCPYSHCSLASSLMVFDYFKGMTADTQRTAQDAEKKLIEYQRNYFLKKRAPFRRRTSIGQGGYYSFEIDSLTRYYENMISAEHFQQKDYRILKDYIDRGIPVLVNVRYTGAVRGLRPGPRGHWMVLRGIDDKHVWVNDPGRSPEMRTKGENICYPIKKQPGNPSYFDGCWTGRFIIVTPREWIRNSLFAQVGKLPPLEEVTHIVPPIVSSVISVVELR</sequence>